<name>A0A383ENZ7_9ZZZZ</name>
<reference evidence="12" key="1">
    <citation type="submission" date="2018-05" db="EMBL/GenBank/DDBJ databases">
        <authorList>
            <person name="Lanie J.A."/>
            <person name="Ng W.-L."/>
            <person name="Kazmierczak K.M."/>
            <person name="Andrzejewski T.M."/>
            <person name="Davidsen T.M."/>
            <person name="Wayne K.J."/>
            <person name="Tettelin H."/>
            <person name="Glass J.I."/>
            <person name="Rusch D."/>
            <person name="Podicherti R."/>
            <person name="Tsui H.-C.T."/>
            <person name="Winkler M.E."/>
        </authorList>
    </citation>
    <scope>NUCLEOTIDE SEQUENCE</scope>
</reference>
<dbReference type="InterPro" id="IPR000568">
    <property type="entry name" value="ATP_synth_F0_asu"/>
</dbReference>
<dbReference type="Gene3D" id="1.20.120.220">
    <property type="entry name" value="ATP synthase, F0 complex, subunit A"/>
    <property type="match status" value="1"/>
</dbReference>
<sequence>NNIIIPNIGKKDANRWTPLIATFFFFILTANFLGLIPFLEFLPGGSGTITGNFAVTGALALITFVAIIIAGTMKHGFIGHWKNMIPSGVPAPVLLILIPVEILGMFIKPLALLLRLGANMTAGHIGMVAIFGLPMILVGGGFSDGIGFGVGFLAVILNVALYFLEMIVCMVQAYVFALLSSVFIGMAIHAEH</sequence>
<feature type="transmembrane region" description="Helical" evidence="11">
    <location>
        <begin position="53"/>
        <end position="73"/>
    </location>
</feature>
<feature type="transmembrane region" description="Helical" evidence="11">
    <location>
        <begin position="93"/>
        <end position="114"/>
    </location>
</feature>
<keyword evidence="7 11" id="KW-1133">Transmembrane helix</keyword>
<evidence type="ECO:0000256" key="8">
    <source>
        <dbReference type="ARBA" id="ARBA00023065"/>
    </source>
</evidence>
<evidence type="ECO:0000256" key="11">
    <source>
        <dbReference type="SAM" id="Phobius"/>
    </source>
</evidence>
<dbReference type="InterPro" id="IPR045083">
    <property type="entry name" value="ATP_synth_F0_asu_bact/mt"/>
</dbReference>
<keyword evidence="10" id="KW-0066">ATP synthesis</keyword>
<evidence type="ECO:0008006" key="13">
    <source>
        <dbReference type="Google" id="ProtNLM"/>
    </source>
</evidence>
<dbReference type="GO" id="GO:0046933">
    <property type="term" value="F:proton-transporting ATP synthase activity, rotational mechanism"/>
    <property type="evidence" value="ECO:0007669"/>
    <property type="project" value="TreeGrafter"/>
</dbReference>
<dbReference type="PANTHER" id="PTHR11410:SF0">
    <property type="entry name" value="ATP SYNTHASE SUBUNIT A"/>
    <property type="match status" value="1"/>
</dbReference>
<dbReference type="PANTHER" id="PTHR11410">
    <property type="entry name" value="ATP SYNTHASE SUBUNIT A"/>
    <property type="match status" value="1"/>
</dbReference>
<keyword evidence="6" id="KW-0375">Hydrogen ion transport</keyword>
<keyword evidence="4" id="KW-0138">CF(0)</keyword>
<dbReference type="GO" id="GO:0045259">
    <property type="term" value="C:proton-transporting ATP synthase complex"/>
    <property type="evidence" value="ECO:0007669"/>
    <property type="project" value="UniProtKB-KW"/>
</dbReference>
<comment type="subcellular location">
    <subcellularLocation>
        <location evidence="1">Membrane</location>
        <topology evidence="1">Multi-pass membrane protein</topology>
    </subcellularLocation>
</comment>
<organism evidence="12">
    <name type="scientific">marine metagenome</name>
    <dbReference type="NCBI Taxonomy" id="408172"/>
    <lineage>
        <taxon>unclassified sequences</taxon>
        <taxon>metagenomes</taxon>
        <taxon>ecological metagenomes</taxon>
    </lineage>
</organism>
<evidence type="ECO:0000256" key="6">
    <source>
        <dbReference type="ARBA" id="ARBA00022781"/>
    </source>
</evidence>
<accession>A0A383ENZ7</accession>
<evidence type="ECO:0000256" key="9">
    <source>
        <dbReference type="ARBA" id="ARBA00023136"/>
    </source>
</evidence>
<dbReference type="AlphaFoldDB" id="A0A383ENZ7"/>
<dbReference type="InterPro" id="IPR035908">
    <property type="entry name" value="F0_ATP_A_sf"/>
</dbReference>
<evidence type="ECO:0000256" key="10">
    <source>
        <dbReference type="ARBA" id="ARBA00023310"/>
    </source>
</evidence>
<keyword evidence="5 11" id="KW-0812">Transmembrane</keyword>
<keyword evidence="8" id="KW-0406">Ion transport</keyword>
<keyword evidence="9 11" id="KW-0472">Membrane</keyword>
<dbReference type="NCBIfam" id="TIGR01131">
    <property type="entry name" value="ATP_synt_6_or_A"/>
    <property type="match status" value="1"/>
</dbReference>
<evidence type="ECO:0000256" key="5">
    <source>
        <dbReference type="ARBA" id="ARBA00022692"/>
    </source>
</evidence>
<dbReference type="EMBL" id="UINC01227562">
    <property type="protein sequence ID" value="SVE58501.1"/>
    <property type="molecule type" value="Genomic_DNA"/>
</dbReference>
<dbReference type="Pfam" id="PF00119">
    <property type="entry name" value="ATP-synt_A"/>
    <property type="match status" value="1"/>
</dbReference>
<evidence type="ECO:0000256" key="3">
    <source>
        <dbReference type="ARBA" id="ARBA00022448"/>
    </source>
</evidence>
<feature type="non-terminal residue" evidence="12">
    <location>
        <position position="1"/>
    </location>
</feature>
<evidence type="ECO:0000256" key="4">
    <source>
        <dbReference type="ARBA" id="ARBA00022547"/>
    </source>
</evidence>
<protein>
    <recommendedName>
        <fullName evidence="13">ATP synthase subunit a</fullName>
    </recommendedName>
</protein>
<keyword evidence="3" id="KW-0813">Transport</keyword>
<feature type="transmembrane region" description="Helical" evidence="11">
    <location>
        <begin position="171"/>
        <end position="190"/>
    </location>
</feature>
<evidence type="ECO:0000256" key="1">
    <source>
        <dbReference type="ARBA" id="ARBA00004141"/>
    </source>
</evidence>
<evidence type="ECO:0000313" key="12">
    <source>
        <dbReference type="EMBL" id="SVE58501.1"/>
    </source>
</evidence>
<evidence type="ECO:0000256" key="7">
    <source>
        <dbReference type="ARBA" id="ARBA00022989"/>
    </source>
</evidence>
<dbReference type="SUPFAM" id="SSF81336">
    <property type="entry name" value="F1F0 ATP synthase subunit A"/>
    <property type="match status" value="1"/>
</dbReference>
<feature type="transmembrane region" description="Helical" evidence="11">
    <location>
        <begin position="20"/>
        <end position="41"/>
    </location>
</feature>
<evidence type="ECO:0000256" key="2">
    <source>
        <dbReference type="ARBA" id="ARBA00006810"/>
    </source>
</evidence>
<dbReference type="CDD" id="cd00310">
    <property type="entry name" value="ATP-synt_Fo_a_6"/>
    <property type="match status" value="1"/>
</dbReference>
<gene>
    <name evidence="12" type="ORF">METZ01_LOCUS511355</name>
</gene>
<comment type="similarity">
    <text evidence="2">Belongs to the ATPase A chain family.</text>
</comment>
<proteinExistence type="inferred from homology"/>
<feature type="transmembrane region" description="Helical" evidence="11">
    <location>
        <begin position="121"/>
        <end position="140"/>
    </location>
</feature>
<feature type="transmembrane region" description="Helical" evidence="11">
    <location>
        <begin position="146"/>
        <end position="164"/>
    </location>
</feature>
<dbReference type="PRINTS" id="PR00123">
    <property type="entry name" value="ATPASEA"/>
</dbReference>